<accession>A0A914UWC3</accession>
<evidence type="ECO:0000256" key="1">
    <source>
        <dbReference type="SAM" id="MobiDB-lite"/>
    </source>
</evidence>
<reference evidence="3" key="1">
    <citation type="submission" date="2022-11" db="UniProtKB">
        <authorList>
            <consortium name="WormBaseParasite"/>
        </authorList>
    </citation>
    <scope>IDENTIFICATION</scope>
</reference>
<dbReference type="Proteomes" id="UP000887566">
    <property type="component" value="Unplaced"/>
</dbReference>
<feature type="region of interest" description="Disordered" evidence="1">
    <location>
        <begin position="1"/>
        <end position="31"/>
    </location>
</feature>
<protein>
    <submittedName>
        <fullName evidence="3">Uncharacterized protein</fullName>
    </submittedName>
</protein>
<keyword evidence="2" id="KW-1185">Reference proteome</keyword>
<evidence type="ECO:0000313" key="3">
    <source>
        <dbReference type="WBParaSite" id="PSAMB.scaffold1267size33601.g12062.t1"/>
    </source>
</evidence>
<dbReference type="AlphaFoldDB" id="A0A914UWC3"/>
<dbReference type="WBParaSite" id="PSAMB.scaffold1267size33601.g12062.t1">
    <property type="protein sequence ID" value="PSAMB.scaffold1267size33601.g12062.t1"/>
    <property type="gene ID" value="PSAMB.scaffold1267size33601.g12062"/>
</dbReference>
<sequence>MSLSPPAVDDTPEPQVVGGTSPESASGQFRLVPPVERFEHRQRQLCYDASEHHMETNHAKGYLQVDSTRPPNGSPEPASRLQGMTPSAQPQAPSLSPLLALCSSVCEHHPQAQSPILE</sequence>
<feature type="region of interest" description="Disordered" evidence="1">
    <location>
        <begin position="57"/>
        <end position="94"/>
    </location>
</feature>
<evidence type="ECO:0000313" key="2">
    <source>
        <dbReference type="Proteomes" id="UP000887566"/>
    </source>
</evidence>
<organism evidence="2 3">
    <name type="scientific">Plectus sambesii</name>
    <dbReference type="NCBI Taxonomy" id="2011161"/>
    <lineage>
        <taxon>Eukaryota</taxon>
        <taxon>Metazoa</taxon>
        <taxon>Ecdysozoa</taxon>
        <taxon>Nematoda</taxon>
        <taxon>Chromadorea</taxon>
        <taxon>Plectida</taxon>
        <taxon>Plectina</taxon>
        <taxon>Plectoidea</taxon>
        <taxon>Plectidae</taxon>
        <taxon>Plectus</taxon>
    </lineage>
</organism>
<proteinExistence type="predicted"/>
<name>A0A914UWC3_9BILA</name>